<name>A0ABY7K429_9ACTN</name>
<feature type="compositionally biased region" description="Low complexity" evidence="1">
    <location>
        <begin position="64"/>
        <end position="75"/>
    </location>
</feature>
<dbReference type="EMBL" id="CP097463">
    <property type="protein sequence ID" value="WAX58940.1"/>
    <property type="molecule type" value="Genomic_DNA"/>
</dbReference>
<protein>
    <submittedName>
        <fullName evidence="2">Uncharacterized protein</fullName>
    </submittedName>
</protein>
<evidence type="ECO:0000313" key="3">
    <source>
        <dbReference type="Proteomes" id="UP001164693"/>
    </source>
</evidence>
<dbReference type="RefSeq" id="WP_269445481.1">
    <property type="nucleotide sequence ID" value="NZ_CP097463.1"/>
</dbReference>
<evidence type="ECO:0000256" key="1">
    <source>
        <dbReference type="SAM" id="MobiDB-lite"/>
    </source>
</evidence>
<keyword evidence="3" id="KW-1185">Reference proteome</keyword>
<proteinExistence type="predicted"/>
<dbReference type="Proteomes" id="UP001164693">
    <property type="component" value="Chromosome"/>
</dbReference>
<gene>
    <name evidence="2" type="ORF">M6B22_09305</name>
</gene>
<feature type="region of interest" description="Disordered" evidence="1">
    <location>
        <begin position="61"/>
        <end position="100"/>
    </location>
</feature>
<sequence>MTRTSRRRLVRELTDALPVAQRPHAVAVLASAFRDLRGSITGESLPEMAYRLALFRLEEPPPRAAASGDAPAARPTVLSTAEDATREQATEFRAPGEQESRHWVEAVMSGGGSGQFIEPRLQLGVADRIAPLVEARNVERRQGEHRRGVVQRLRVG</sequence>
<reference evidence="2" key="1">
    <citation type="submission" date="2022-05" db="EMBL/GenBank/DDBJ databases">
        <title>Jatrophihabitans sp. SB3-54 whole genome sequence.</title>
        <authorList>
            <person name="Suh M.K."/>
            <person name="Eom M.K."/>
            <person name="Kim J.S."/>
            <person name="Kim H.S."/>
            <person name="Do H.E."/>
            <person name="Shin Y.K."/>
            <person name="Lee J.-S."/>
        </authorList>
    </citation>
    <scope>NUCLEOTIDE SEQUENCE</scope>
    <source>
        <strain evidence="2">SB3-54</strain>
    </source>
</reference>
<feature type="compositionally biased region" description="Basic and acidic residues" evidence="1">
    <location>
        <begin position="83"/>
        <end position="100"/>
    </location>
</feature>
<evidence type="ECO:0000313" key="2">
    <source>
        <dbReference type="EMBL" id="WAX58940.1"/>
    </source>
</evidence>
<organism evidence="2 3">
    <name type="scientific">Jatrophihabitans cynanchi</name>
    <dbReference type="NCBI Taxonomy" id="2944128"/>
    <lineage>
        <taxon>Bacteria</taxon>
        <taxon>Bacillati</taxon>
        <taxon>Actinomycetota</taxon>
        <taxon>Actinomycetes</taxon>
        <taxon>Jatrophihabitantales</taxon>
        <taxon>Jatrophihabitantaceae</taxon>
        <taxon>Jatrophihabitans</taxon>
    </lineage>
</organism>
<accession>A0ABY7K429</accession>